<evidence type="ECO:0000313" key="1">
    <source>
        <dbReference type="EMBL" id="GAO42446.1"/>
    </source>
</evidence>
<dbReference type="Proteomes" id="UP000033121">
    <property type="component" value="Unassembled WGS sequence"/>
</dbReference>
<dbReference type="RefSeq" id="WP_046368136.1">
    <property type="nucleotide sequence ID" value="NZ_BBWV01000001.1"/>
</dbReference>
<name>A0A0E9MYG3_9BACT</name>
<organism evidence="1 2">
    <name type="scientific">Flavihumibacter petaseus NBRC 106054</name>
    <dbReference type="NCBI Taxonomy" id="1220578"/>
    <lineage>
        <taxon>Bacteria</taxon>
        <taxon>Pseudomonadati</taxon>
        <taxon>Bacteroidota</taxon>
        <taxon>Chitinophagia</taxon>
        <taxon>Chitinophagales</taxon>
        <taxon>Chitinophagaceae</taxon>
        <taxon>Flavihumibacter</taxon>
    </lineage>
</organism>
<proteinExistence type="predicted"/>
<gene>
    <name evidence="1" type="ORF">FPE01S_01_14610</name>
</gene>
<reference evidence="1 2" key="1">
    <citation type="submission" date="2015-04" db="EMBL/GenBank/DDBJ databases">
        <title>Whole genome shotgun sequence of Flavihumibacter petaseus NBRC 106054.</title>
        <authorList>
            <person name="Miyazawa S."/>
            <person name="Hosoyama A."/>
            <person name="Hashimoto M."/>
            <person name="Noguchi M."/>
            <person name="Tsuchikane K."/>
            <person name="Ohji S."/>
            <person name="Yamazoe A."/>
            <person name="Ichikawa N."/>
            <person name="Kimura A."/>
            <person name="Fujita N."/>
        </authorList>
    </citation>
    <scope>NUCLEOTIDE SEQUENCE [LARGE SCALE GENOMIC DNA]</scope>
    <source>
        <strain evidence="1 2">NBRC 106054</strain>
    </source>
</reference>
<dbReference type="AlphaFoldDB" id="A0A0E9MYG3"/>
<keyword evidence="2" id="KW-1185">Reference proteome</keyword>
<dbReference type="STRING" id="1220578.FPE01S_01_14610"/>
<sequence length="86" mass="9225">MKKRNSQKAINFEVVVDGKPVEVVAKPYNAVHDLPRFRVSYNGGPVHIFGLDPQVGKIIALDSASAEIHPKIEHAIGGALAQKVAA</sequence>
<evidence type="ECO:0000313" key="2">
    <source>
        <dbReference type="Proteomes" id="UP000033121"/>
    </source>
</evidence>
<comment type="caution">
    <text evidence="1">The sequence shown here is derived from an EMBL/GenBank/DDBJ whole genome shotgun (WGS) entry which is preliminary data.</text>
</comment>
<dbReference type="EMBL" id="BBWV01000001">
    <property type="protein sequence ID" value="GAO42446.1"/>
    <property type="molecule type" value="Genomic_DNA"/>
</dbReference>
<accession>A0A0E9MYG3</accession>
<dbReference type="OrthoDB" id="675241at2"/>
<protein>
    <submittedName>
        <fullName evidence="1">Uncharacterized protein</fullName>
    </submittedName>
</protein>